<evidence type="ECO:0000313" key="3">
    <source>
        <dbReference type="Proteomes" id="UP000660611"/>
    </source>
</evidence>
<organism evidence="2 3">
    <name type="scientific">Dactylosporangium siamense</name>
    <dbReference type="NCBI Taxonomy" id="685454"/>
    <lineage>
        <taxon>Bacteria</taxon>
        <taxon>Bacillati</taxon>
        <taxon>Actinomycetota</taxon>
        <taxon>Actinomycetes</taxon>
        <taxon>Micromonosporales</taxon>
        <taxon>Micromonosporaceae</taxon>
        <taxon>Dactylosporangium</taxon>
    </lineage>
</organism>
<sequence length="113" mass="11659">MRALQYRSTTRNAMLTSLAKVESDGAAAWAEAEGPEYEGDDHEGGDEVRGVGVGAAGMVGAQNGGGSAACAAFEGTSHTVRTSDASNGRRFMAEGYPGSGPAREPLPIRNSRR</sequence>
<proteinExistence type="predicted"/>
<evidence type="ECO:0000256" key="1">
    <source>
        <dbReference type="SAM" id="MobiDB-lite"/>
    </source>
</evidence>
<comment type="caution">
    <text evidence="2">The sequence shown here is derived from an EMBL/GenBank/DDBJ whole genome shotgun (WGS) entry which is preliminary data.</text>
</comment>
<feature type="region of interest" description="Disordered" evidence="1">
    <location>
        <begin position="80"/>
        <end position="113"/>
    </location>
</feature>
<name>A0A919PVR7_9ACTN</name>
<gene>
    <name evidence="2" type="ORF">Dsi01nite_073210</name>
</gene>
<feature type="region of interest" description="Disordered" evidence="1">
    <location>
        <begin position="26"/>
        <end position="51"/>
    </location>
</feature>
<dbReference type="Proteomes" id="UP000660611">
    <property type="component" value="Unassembled WGS sequence"/>
</dbReference>
<protein>
    <submittedName>
        <fullName evidence="2">Uncharacterized protein</fullName>
    </submittedName>
</protein>
<keyword evidence="3" id="KW-1185">Reference proteome</keyword>
<accession>A0A919PVR7</accession>
<reference evidence="2" key="1">
    <citation type="submission" date="2021-01" db="EMBL/GenBank/DDBJ databases">
        <title>Whole genome shotgun sequence of Dactylosporangium siamense NBRC 106093.</title>
        <authorList>
            <person name="Komaki H."/>
            <person name="Tamura T."/>
        </authorList>
    </citation>
    <scope>NUCLEOTIDE SEQUENCE</scope>
    <source>
        <strain evidence="2">NBRC 106093</strain>
    </source>
</reference>
<dbReference type="AlphaFoldDB" id="A0A919PVR7"/>
<dbReference type="EMBL" id="BONQ01000115">
    <property type="protein sequence ID" value="GIG49280.1"/>
    <property type="molecule type" value="Genomic_DNA"/>
</dbReference>
<feature type="compositionally biased region" description="Acidic residues" evidence="1">
    <location>
        <begin position="33"/>
        <end position="44"/>
    </location>
</feature>
<evidence type="ECO:0000313" key="2">
    <source>
        <dbReference type="EMBL" id="GIG49280.1"/>
    </source>
</evidence>